<sequence>MRDIAGGLRLATSAENDAPRACKQARGLAQVASLDDEWAASSRSSDRRRVTPSGLS</sequence>
<evidence type="ECO:0000313" key="3">
    <source>
        <dbReference type="Proteomes" id="UP000322699"/>
    </source>
</evidence>
<dbReference type="Proteomes" id="UP000322699">
    <property type="component" value="Unassembled WGS sequence"/>
</dbReference>
<evidence type="ECO:0000256" key="1">
    <source>
        <dbReference type="SAM" id="MobiDB-lite"/>
    </source>
</evidence>
<name>A0A5B1CDX9_9BACT</name>
<protein>
    <submittedName>
        <fullName evidence="2">Uncharacterized protein</fullName>
    </submittedName>
</protein>
<organism evidence="2 3">
    <name type="scientific">Rubripirellula obstinata</name>
    <dbReference type="NCBI Taxonomy" id="406547"/>
    <lineage>
        <taxon>Bacteria</taxon>
        <taxon>Pseudomonadati</taxon>
        <taxon>Planctomycetota</taxon>
        <taxon>Planctomycetia</taxon>
        <taxon>Pirellulales</taxon>
        <taxon>Pirellulaceae</taxon>
        <taxon>Rubripirellula</taxon>
    </lineage>
</organism>
<proteinExistence type="predicted"/>
<dbReference type="EMBL" id="VRLW01000001">
    <property type="protein sequence ID" value="KAA1259338.1"/>
    <property type="molecule type" value="Genomic_DNA"/>
</dbReference>
<comment type="caution">
    <text evidence="2">The sequence shown here is derived from an EMBL/GenBank/DDBJ whole genome shotgun (WGS) entry which is preliminary data.</text>
</comment>
<reference evidence="2 3" key="1">
    <citation type="submission" date="2019-08" db="EMBL/GenBank/DDBJ databases">
        <title>Deep-cultivation of Planctomycetes and their phenomic and genomic characterization uncovers novel biology.</title>
        <authorList>
            <person name="Wiegand S."/>
            <person name="Jogler M."/>
            <person name="Boedeker C."/>
            <person name="Pinto D."/>
            <person name="Vollmers J."/>
            <person name="Rivas-Marin E."/>
            <person name="Kohn T."/>
            <person name="Peeters S.H."/>
            <person name="Heuer A."/>
            <person name="Rast P."/>
            <person name="Oberbeckmann S."/>
            <person name="Bunk B."/>
            <person name="Jeske O."/>
            <person name="Meyerdierks A."/>
            <person name="Storesund J.E."/>
            <person name="Kallscheuer N."/>
            <person name="Luecker S."/>
            <person name="Lage O.M."/>
            <person name="Pohl T."/>
            <person name="Merkel B.J."/>
            <person name="Hornburger P."/>
            <person name="Mueller R.-W."/>
            <person name="Bruemmer F."/>
            <person name="Labrenz M."/>
            <person name="Spormann A.M."/>
            <person name="Op Den Camp H."/>
            <person name="Overmann J."/>
            <person name="Amann R."/>
            <person name="Jetten M.S.M."/>
            <person name="Mascher T."/>
            <person name="Medema M.H."/>
            <person name="Devos D.P."/>
            <person name="Kaster A.-K."/>
            <person name="Ovreas L."/>
            <person name="Rohde M."/>
            <person name="Galperin M.Y."/>
            <person name="Jogler C."/>
        </authorList>
    </citation>
    <scope>NUCLEOTIDE SEQUENCE [LARGE SCALE GENOMIC DNA]</scope>
    <source>
        <strain evidence="2 3">LF1</strain>
    </source>
</reference>
<evidence type="ECO:0000313" key="2">
    <source>
        <dbReference type="EMBL" id="KAA1259338.1"/>
    </source>
</evidence>
<keyword evidence="3" id="KW-1185">Reference proteome</keyword>
<feature type="region of interest" description="Disordered" evidence="1">
    <location>
        <begin position="33"/>
        <end position="56"/>
    </location>
</feature>
<gene>
    <name evidence="2" type="ORF">LF1_18700</name>
</gene>
<dbReference type="AlphaFoldDB" id="A0A5B1CDX9"/>
<accession>A0A5B1CDX9</accession>